<feature type="region of interest" description="Disordered" evidence="1">
    <location>
        <begin position="72"/>
        <end position="107"/>
    </location>
</feature>
<protein>
    <submittedName>
        <fullName evidence="2">Uncharacterized protein</fullName>
    </submittedName>
</protein>
<evidence type="ECO:0000313" key="2">
    <source>
        <dbReference type="EMBL" id="KAJ7327691.1"/>
    </source>
</evidence>
<organism evidence="2 3">
    <name type="scientific">Desmophyllum pertusum</name>
    <dbReference type="NCBI Taxonomy" id="174260"/>
    <lineage>
        <taxon>Eukaryota</taxon>
        <taxon>Metazoa</taxon>
        <taxon>Cnidaria</taxon>
        <taxon>Anthozoa</taxon>
        <taxon>Hexacorallia</taxon>
        <taxon>Scleractinia</taxon>
        <taxon>Caryophylliina</taxon>
        <taxon>Caryophylliidae</taxon>
        <taxon>Desmophyllum</taxon>
    </lineage>
</organism>
<gene>
    <name evidence="2" type="ORF">OS493_026568</name>
</gene>
<feature type="region of interest" description="Disordered" evidence="1">
    <location>
        <begin position="1"/>
        <end position="55"/>
    </location>
</feature>
<proteinExistence type="predicted"/>
<keyword evidence="3" id="KW-1185">Reference proteome</keyword>
<reference evidence="2" key="1">
    <citation type="submission" date="2023-01" db="EMBL/GenBank/DDBJ databases">
        <title>Genome assembly of the deep-sea coral Lophelia pertusa.</title>
        <authorList>
            <person name="Herrera S."/>
            <person name="Cordes E."/>
        </authorList>
    </citation>
    <scope>NUCLEOTIDE SEQUENCE</scope>
    <source>
        <strain evidence="2">USNM1676648</strain>
        <tissue evidence="2">Polyp</tissue>
    </source>
</reference>
<feature type="compositionally biased region" description="Polar residues" evidence="1">
    <location>
        <begin position="1"/>
        <end position="12"/>
    </location>
</feature>
<dbReference type="EMBL" id="MU827800">
    <property type="protein sequence ID" value="KAJ7327691.1"/>
    <property type="molecule type" value="Genomic_DNA"/>
</dbReference>
<evidence type="ECO:0000256" key="1">
    <source>
        <dbReference type="SAM" id="MobiDB-lite"/>
    </source>
</evidence>
<accession>A0A9W9Y9T3</accession>
<sequence>MEPTVESPTTRTSHFDNLAYGDVSEQPPEKHARGNGYSCKEEPSPPVCGKDIPDEPGQVYEYIGMSHCNPAYDISEQPPEKHARDNVYSQWEEEASPPVCGKDIPDEPGQVYEYIGMSHSNPTYDISEQPPEKHARDVVYSQLEEEASPLVCGKYSPDQPEQFYENIGCVTKMDLVDEYADDDEMYECVGPSRVLYSTNQSNA</sequence>
<evidence type="ECO:0000313" key="3">
    <source>
        <dbReference type="Proteomes" id="UP001163046"/>
    </source>
</evidence>
<name>A0A9W9Y9T3_9CNID</name>
<dbReference type="AlphaFoldDB" id="A0A9W9Y9T3"/>
<comment type="caution">
    <text evidence="2">The sequence shown here is derived from an EMBL/GenBank/DDBJ whole genome shotgun (WGS) entry which is preliminary data.</text>
</comment>
<dbReference type="Proteomes" id="UP001163046">
    <property type="component" value="Unassembled WGS sequence"/>
</dbReference>